<dbReference type="Gene3D" id="3.30.70.100">
    <property type="match status" value="1"/>
</dbReference>
<dbReference type="Proteomes" id="UP001501842">
    <property type="component" value="Unassembled WGS sequence"/>
</dbReference>
<dbReference type="Pfam" id="PF07876">
    <property type="entry name" value="Dabb"/>
    <property type="match status" value="1"/>
</dbReference>
<reference evidence="2 3" key="1">
    <citation type="journal article" date="2019" name="Int. J. Syst. Evol. Microbiol.">
        <title>The Global Catalogue of Microorganisms (GCM) 10K type strain sequencing project: providing services to taxonomists for standard genome sequencing and annotation.</title>
        <authorList>
            <consortium name="The Broad Institute Genomics Platform"/>
            <consortium name="The Broad Institute Genome Sequencing Center for Infectious Disease"/>
            <person name="Wu L."/>
            <person name="Ma J."/>
        </authorList>
    </citation>
    <scope>NUCLEOTIDE SEQUENCE [LARGE SCALE GENOMIC DNA]</scope>
    <source>
        <strain evidence="2 3">JCM 8201</strain>
    </source>
</reference>
<evidence type="ECO:0000259" key="1">
    <source>
        <dbReference type="PROSITE" id="PS51502"/>
    </source>
</evidence>
<accession>A0ABN3UR12</accession>
<feature type="domain" description="Stress-response A/B barrel" evidence="1">
    <location>
        <begin position="2"/>
        <end position="95"/>
    </location>
</feature>
<comment type="caution">
    <text evidence="2">The sequence shown here is derived from an EMBL/GenBank/DDBJ whole genome shotgun (WGS) entry which is preliminary data.</text>
</comment>
<name>A0ABN3UR12_9ACTN</name>
<protein>
    <recommendedName>
        <fullName evidence="1">Stress-response A/B barrel domain-containing protein</fullName>
    </recommendedName>
</protein>
<gene>
    <name evidence="2" type="ORF">GCM10010439_66780</name>
</gene>
<evidence type="ECO:0000313" key="3">
    <source>
        <dbReference type="Proteomes" id="UP001501842"/>
    </source>
</evidence>
<dbReference type="PROSITE" id="PS51502">
    <property type="entry name" value="S_R_A_B_BARREL"/>
    <property type="match status" value="1"/>
</dbReference>
<dbReference type="EMBL" id="BAAATZ010000034">
    <property type="protein sequence ID" value="GAA2737299.1"/>
    <property type="molecule type" value="Genomic_DNA"/>
</dbReference>
<keyword evidence="3" id="KW-1185">Reference proteome</keyword>
<dbReference type="InterPro" id="IPR013097">
    <property type="entry name" value="Dabb"/>
</dbReference>
<evidence type="ECO:0000313" key="2">
    <source>
        <dbReference type="EMBL" id="GAA2737299.1"/>
    </source>
</evidence>
<sequence>MVRHIVLLRWTETATEQQKQDAEKAFHSLPEKVSQIQKLVCGADLALTPGAHDFAAVLDFASADDWRAYQAHEAHKAMIAEYLAPILAERSVIQFDV</sequence>
<proteinExistence type="predicted"/>
<dbReference type="InterPro" id="IPR011008">
    <property type="entry name" value="Dimeric_a/b-barrel"/>
</dbReference>
<dbReference type="SMART" id="SM00886">
    <property type="entry name" value="Dabb"/>
    <property type="match status" value="1"/>
</dbReference>
<dbReference type="SUPFAM" id="SSF54909">
    <property type="entry name" value="Dimeric alpha+beta barrel"/>
    <property type="match status" value="1"/>
</dbReference>
<organism evidence="2 3">
    <name type="scientific">Actinocorallia aurantiaca</name>
    <dbReference type="NCBI Taxonomy" id="46204"/>
    <lineage>
        <taxon>Bacteria</taxon>
        <taxon>Bacillati</taxon>
        <taxon>Actinomycetota</taxon>
        <taxon>Actinomycetes</taxon>
        <taxon>Streptosporangiales</taxon>
        <taxon>Thermomonosporaceae</taxon>
        <taxon>Actinocorallia</taxon>
    </lineage>
</organism>
<dbReference type="RefSeq" id="WP_344456842.1">
    <property type="nucleotide sequence ID" value="NZ_BAAATZ010000034.1"/>
</dbReference>